<dbReference type="AlphaFoldDB" id="A0A073B1H3"/>
<accession>A0A073B1H3</accession>
<dbReference type="Proteomes" id="UP000031419">
    <property type="component" value="Unassembled WGS sequence"/>
</dbReference>
<keyword evidence="2" id="KW-1185">Reference proteome</keyword>
<reference evidence="1 2" key="1">
    <citation type="submission" date="2014-06" db="EMBL/GenBank/DDBJ databases">
        <title>Saccharopolyspora rectivirgula DSM-43113 Genome sequencing.</title>
        <authorList>
            <person name="Barrera C."/>
            <person name="Millon L."/>
            <person name="Rognon B."/>
            <person name="Zaugg C."/>
            <person name="Monod M."/>
        </authorList>
    </citation>
    <scope>NUCLEOTIDE SEQUENCE [LARGE SCALE GENOMIC DNA]</scope>
    <source>
        <strain evidence="1 2">DSM 43113</strain>
    </source>
</reference>
<proteinExistence type="predicted"/>
<protein>
    <submittedName>
        <fullName evidence="1">Uncharacterized protein</fullName>
    </submittedName>
</protein>
<dbReference type="EMBL" id="JNVU01000013">
    <property type="protein sequence ID" value="KEI45411.1"/>
    <property type="molecule type" value="Genomic_DNA"/>
</dbReference>
<sequence>MVPHWRDLHLTVYLFNALEGSDRTGVDQATDVFALERQGDGLVGKGSVDDIGDEAYFDTNGSFGKLKFRQGNIIVDIWFTSTAIGPDGSTAALGNETVREALTKVAKEVSANLHHQAR</sequence>
<comment type="caution">
    <text evidence="1">The sequence shown here is derived from an EMBL/GenBank/DDBJ whole genome shotgun (WGS) entry which is preliminary data.</text>
</comment>
<name>A0A073B1H3_9PSEU</name>
<gene>
    <name evidence="1" type="ORF">GU90_04740</name>
</gene>
<evidence type="ECO:0000313" key="1">
    <source>
        <dbReference type="EMBL" id="KEI45411.1"/>
    </source>
</evidence>
<organism evidence="1 2">
    <name type="scientific">Saccharopolyspora rectivirgula</name>
    <dbReference type="NCBI Taxonomy" id="28042"/>
    <lineage>
        <taxon>Bacteria</taxon>
        <taxon>Bacillati</taxon>
        <taxon>Actinomycetota</taxon>
        <taxon>Actinomycetes</taxon>
        <taxon>Pseudonocardiales</taxon>
        <taxon>Pseudonocardiaceae</taxon>
        <taxon>Saccharopolyspora</taxon>
    </lineage>
</organism>
<evidence type="ECO:0000313" key="2">
    <source>
        <dbReference type="Proteomes" id="UP000031419"/>
    </source>
</evidence>